<gene>
    <name evidence="1" type="ORF">LCGC14_2082410</name>
</gene>
<proteinExistence type="predicted"/>
<reference evidence="1" key="1">
    <citation type="journal article" date="2015" name="Nature">
        <title>Complex archaea that bridge the gap between prokaryotes and eukaryotes.</title>
        <authorList>
            <person name="Spang A."/>
            <person name="Saw J.H."/>
            <person name="Jorgensen S.L."/>
            <person name="Zaremba-Niedzwiedzka K."/>
            <person name="Martijn J."/>
            <person name="Lind A.E."/>
            <person name="van Eijk R."/>
            <person name="Schleper C."/>
            <person name="Guy L."/>
            <person name="Ettema T.J."/>
        </authorList>
    </citation>
    <scope>NUCLEOTIDE SEQUENCE</scope>
</reference>
<evidence type="ECO:0000313" key="1">
    <source>
        <dbReference type="EMBL" id="KKL72686.1"/>
    </source>
</evidence>
<dbReference type="AlphaFoldDB" id="A0A0F9F2F5"/>
<name>A0A0F9F2F5_9ZZZZ</name>
<comment type="caution">
    <text evidence="1">The sequence shown here is derived from an EMBL/GenBank/DDBJ whole genome shotgun (WGS) entry which is preliminary data.</text>
</comment>
<accession>A0A0F9F2F5</accession>
<dbReference type="EMBL" id="LAZR01025195">
    <property type="protein sequence ID" value="KKL72686.1"/>
    <property type="molecule type" value="Genomic_DNA"/>
</dbReference>
<protein>
    <submittedName>
        <fullName evidence="1">Uncharacterized protein</fullName>
    </submittedName>
</protein>
<sequence>MARTADQIVAEQLGALHLQLVISQARVEAAEEKVAELTACVHVLEAAEPSKEDAETEEDLHAV</sequence>
<organism evidence="1">
    <name type="scientific">marine sediment metagenome</name>
    <dbReference type="NCBI Taxonomy" id="412755"/>
    <lineage>
        <taxon>unclassified sequences</taxon>
        <taxon>metagenomes</taxon>
        <taxon>ecological metagenomes</taxon>
    </lineage>
</organism>